<dbReference type="Proteomes" id="UP000754563">
    <property type="component" value="Unassembled WGS sequence"/>
</dbReference>
<comment type="caution">
    <text evidence="3">The sequence shown here is derived from an EMBL/GenBank/DDBJ whole genome shotgun (WGS) entry which is preliminary data.</text>
</comment>
<evidence type="ECO:0000256" key="1">
    <source>
        <dbReference type="SAM" id="MobiDB-lite"/>
    </source>
</evidence>
<sequence>MSVLIDTAPFPQALPDDMQHKEGPFGPAAGETGPTYGEAPHAMIRRRGVVAEKVARLFSKVSLLAGGGAGALVLAAPMLPFAAVPAATTLATVGAASLGGALFSKGLSIFSSKEVGDYDFHKASDNAQANEFMGGKQLTEKIEKYRSWVDTAGSGALVGAGAAAQLGFVASGVANPALIPIGAATGILSIINRDIAKWRDNFFDKMRLNMMVHEKDLGKKDKISADDWKKASWTSLVRADVSGALWYYDQMKRNKSASLGRGKTVGTRPIDVYRSNKSGLRGIARIMKMSEGMVPAVLGGVKLAATPAMAAAFGLGPLSMGVGLALLGYGTLRNYTARKQVKTWDLFTKSAERTSANIPKGAKIERH</sequence>
<evidence type="ECO:0000313" key="3">
    <source>
        <dbReference type="EMBL" id="MCA9385854.1"/>
    </source>
</evidence>
<accession>A0A955RKG4</accession>
<evidence type="ECO:0000313" key="4">
    <source>
        <dbReference type="Proteomes" id="UP000754563"/>
    </source>
</evidence>
<dbReference type="EMBL" id="JAGQLH010000050">
    <property type="protein sequence ID" value="MCA9385854.1"/>
    <property type="molecule type" value="Genomic_DNA"/>
</dbReference>
<feature type="transmembrane region" description="Helical" evidence="2">
    <location>
        <begin position="82"/>
        <end position="103"/>
    </location>
</feature>
<keyword evidence="2" id="KW-1133">Transmembrane helix</keyword>
<feature type="transmembrane region" description="Helical" evidence="2">
    <location>
        <begin position="311"/>
        <end position="332"/>
    </location>
</feature>
<keyword evidence="2" id="KW-0472">Membrane</keyword>
<gene>
    <name evidence="3" type="ORF">KC717_04355</name>
</gene>
<reference evidence="3" key="2">
    <citation type="journal article" date="2021" name="Microbiome">
        <title>Successional dynamics and alternative stable states in a saline activated sludge microbial community over 9 years.</title>
        <authorList>
            <person name="Wang Y."/>
            <person name="Ye J."/>
            <person name="Ju F."/>
            <person name="Liu L."/>
            <person name="Boyd J.A."/>
            <person name="Deng Y."/>
            <person name="Parks D.H."/>
            <person name="Jiang X."/>
            <person name="Yin X."/>
            <person name="Woodcroft B.J."/>
            <person name="Tyson G.W."/>
            <person name="Hugenholtz P."/>
            <person name="Polz M.F."/>
            <person name="Zhang T."/>
        </authorList>
    </citation>
    <scope>NUCLEOTIDE SEQUENCE</scope>
    <source>
        <strain evidence="3">HKST-UBA11</strain>
    </source>
</reference>
<protein>
    <submittedName>
        <fullName evidence="3">Uncharacterized protein</fullName>
    </submittedName>
</protein>
<feature type="transmembrane region" description="Helical" evidence="2">
    <location>
        <begin position="54"/>
        <end position="76"/>
    </location>
</feature>
<dbReference type="AlphaFoldDB" id="A0A955RKG4"/>
<feature type="region of interest" description="Disordered" evidence="1">
    <location>
        <begin position="1"/>
        <end position="34"/>
    </location>
</feature>
<evidence type="ECO:0000256" key="2">
    <source>
        <dbReference type="SAM" id="Phobius"/>
    </source>
</evidence>
<keyword evidence="2" id="KW-0812">Transmembrane</keyword>
<proteinExistence type="predicted"/>
<organism evidence="3 4">
    <name type="scientific">Candidatus Dojkabacteria bacterium</name>
    <dbReference type="NCBI Taxonomy" id="2099670"/>
    <lineage>
        <taxon>Bacteria</taxon>
        <taxon>Candidatus Dojkabacteria</taxon>
    </lineage>
</organism>
<name>A0A955RKG4_9BACT</name>
<reference evidence="3" key="1">
    <citation type="submission" date="2020-04" db="EMBL/GenBank/DDBJ databases">
        <authorList>
            <person name="Zhang T."/>
        </authorList>
    </citation>
    <scope>NUCLEOTIDE SEQUENCE</scope>
    <source>
        <strain evidence="3">HKST-UBA11</strain>
    </source>
</reference>